<dbReference type="SUPFAM" id="SSF51735">
    <property type="entry name" value="NAD(P)-binding Rossmann-fold domains"/>
    <property type="match status" value="1"/>
</dbReference>
<keyword evidence="6" id="KW-0560">Oxidoreductase</keyword>
<keyword evidence="2 6" id="KW-0456">Lyase</keyword>
<feature type="transmembrane region" description="Helical" evidence="4">
    <location>
        <begin position="62"/>
        <end position="86"/>
    </location>
</feature>
<dbReference type="Gene3D" id="3.40.50.720">
    <property type="entry name" value="NAD(P)-binding Rossmann-like Domain"/>
    <property type="match status" value="1"/>
</dbReference>
<proteinExistence type="predicted"/>
<dbReference type="GO" id="GO:0003857">
    <property type="term" value="F:(3S)-3-hydroxyacyl-CoA dehydrogenase (NAD+) activity"/>
    <property type="evidence" value="ECO:0007669"/>
    <property type="project" value="UniProtKB-EC"/>
</dbReference>
<keyword evidence="1" id="KW-0413">Isomerase</keyword>
<dbReference type="Pfam" id="PF02737">
    <property type="entry name" value="3HCDH_N"/>
    <property type="match status" value="1"/>
</dbReference>
<sequence>MQLPRLVGLTKGLEMILAPNLQHPLVCIDVIEARIVVGPRVGLWKTPRVTDRGLVPRQVKKVAIIGGGLLGSGVATALILSNYHVILKEVNEKFLDAGMNRIKDENR</sequence>
<keyword evidence="4" id="KW-0812">Transmembrane</keyword>
<feature type="domain" description="3-hydroxyacyl-CoA dehydrogenase NAD binding" evidence="5">
    <location>
        <begin position="61"/>
        <end position="104"/>
    </location>
</feature>
<dbReference type="EMBL" id="KN648586">
    <property type="protein sequence ID" value="KHN35277.1"/>
    <property type="molecule type" value="Genomic_DNA"/>
</dbReference>
<dbReference type="GO" id="GO:0006635">
    <property type="term" value="P:fatty acid beta-oxidation"/>
    <property type="evidence" value="ECO:0007669"/>
    <property type="project" value="TreeGrafter"/>
</dbReference>
<dbReference type="EC" id="1.1.1.35" evidence="6"/>
<accession>A0A0B2RU12</accession>
<evidence type="ECO:0000256" key="1">
    <source>
        <dbReference type="ARBA" id="ARBA00023235"/>
    </source>
</evidence>
<evidence type="ECO:0000256" key="3">
    <source>
        <dbReference type="ARBA" id="ARBA00023268"/>
    </source>
</evidence>
<dbReference type="EC" id="4.2.1.17" evidence="6"/>
<keyword evidence="4" id="KW-1133">Transmembrane helix</keyword>
<reference evidence="6" key="1">
    <citation type="submission" date="2014-07" db="EMBL/GenBank/DDBJ databases">
        <title>Identification of a novel salt tolerance gene in wild soybean by whole-genome sequencing.</title>
        <authorList>
            <person name="Lam H.-M."/>
            <person name="Qi X."/>
            <person name="Li M.-W."/>
            <person name="Liu X."/>
            <person name="Xie M."/>
            <person name="Ni M."/>
            <person name="Xu X."/>
        </authorList>
    </citation>
    <scope>NUCLEOTIDE SEQUENCE [LARGE SCALE GENOMIC DNA]</scope>
    <source>
        <tissue evidence="6">Root</tissue>
    </source>
</reference>
<evidence type="ECO:0000256" key="2">
    <source>
        <dbReference type="ARBA" id="ARBA00023239"/>
    </source>
</evidence>
<evidence type="ECO:0000259" key="5">
    <source>
        <dbReference type="Pfam" id="PF02737"/>
    </source>
</evidence>
<dbReference type="GO" id="GO:0005777">
    <property type="term" value="C:peroxisome"/>
    <property type="evidence" value="ECO:0007669"/>
    <property type="project" value="TreeGrafter"/>
</dbReference>
<evidence type="ECO:0000256" key="4">
    <source>
        <dbReference type="SAM" id="Phobius"/>
    </source>
</evidence>
<dbReference type="GO" id="GO:0016853">
    <property type="term" value="F:isomerase activity"/>
    <property type="evidence" value="ECO:0007669"/>
    <property type="project" value="UniProtKB-KW"/>
</dbReference>
<dbReference type="InterPro" id="IPR036291">
    <property type="entry name" value="NAD(P)-bd_dom_sf"/>
</dbReference>
<protein>
    <submittedName>
        <fullName evidence="6">Peroxisomal fatty acid beta-oxidation multifunctional protein MFP2</fullName>
        <ecNumber evidence="6">1.1.1.35</ecNumber>
        <ecNumber evidence="6">4.2.1.17</ecNumber>
    </submittedName>
</protein>
<dbReference type="PANTHER" id="PTHR23309:SF9">
    <property type="entry name" value="PEROXISOMAL FATTY ACID BETA-OXIDATION MULTIFUNCTIONAL PROTEIN MFP2"/>
    <property type="match status" value="1"/>
</dbReference>
<gene>
    <name evidence="6" type="ORF">glysoja_047801</name>
</gene>
<dbReference type="GO" id="GO:0070403">
    <property type="term" value="F:NAD+ binding"/>
    <property type="evidence" value="ECO:0007669"/>
    <property type="project" value="InterPro"/>
</dbReference>
<name>A0A0B2RU12_GLYSO</name>
<evidence type="ECO:0000313" key="6">
    <source>
        <dbReference type="EMBL" id="KHN35277.1"/>
    </source>
</evidence>
<dbReference type="PANTHER" id="PTHR23309">
    <property type="entry name" value="3-HYDROXYACYL-COA DEHYROGENASE"/>
    <property type="match status" value="1"/>
</dbReference>
<dbReference type="AlphaFoldDB" id="A0A0B2RU12"/>
<keyword evidence="3" id="KW-0511">Multifunctional enzyme</keyword>
<keyword evidence="4" id="KW-0472">Membrane</keyword>
<dbReference type="GO" id="GO:0004300">
    <property type="term" value="F:enoyl-CoA hydratase activity"/>
    <property type="evidence" value="ECO:0007669"/>
    <property type="project" value="UniProtKB-EC"/>
</dbReference>
<dbReference type="Proteomes" id="UP000053555">
    <property type="component" value="Unassembled WGS sequence"/>
</dbReference>
<dbReference type="InterPro" id="IPR006176">
    <property type="entry name" value="3-OHacyl-CoA_DH_NAD-bd"/>
</dbReference>
<organism evidence="6">
    <name type="scientific">Glycine soja</name>
    <name type="common">Wild soybean</name>
    <dbReference type="NCBI Taxonomy" id="3848"/>
    <lineage>
        <taxon>Eukaryota</taxon>
        <taxon>Viridiplantae</taxon>
        <taxon>Streptophyta</taxon>
        <taxon>Embryophyta</taxon>
        <taxon>Tracheophyta</taxon>
        <taxon>Spermatophyta</taxon>
        <taxon>Magnoliopsida</taxon>
        <taxon>eudicotyledons</taxon>
        <taxon>Gunneridae</taxon>
        <taxon>Pentapetalae</taxon>
        <taxon>rosids</taxon>
        <taxon>fabids</taxon>
        <taxon>Fabales</taxon>
        <taxon>Fabaceae</taxon>
        <taxon>Papilionoideae</taxon>
        <taxon>50 kb inversion clade</taxon>
        <taxon>NPAAA clade</taxon>
        <taxon>indigoferoid/millettioid clade</taxon>
        <taxon>Phaseoleae</taxon>
        <taxon>Glycine</taxon>
        <taxon>Glycine subgen. Soja</taxon>
    </lineage>
</organism>